<evidence type="ECO:0000256" key="5">
    <source>
        <dbReference type="ARBA" id="ARBA00023136"/>
    </source>
</evidence>
<keyword evidence="7" id="KW-0449">Lipoprotein</keyword>
<dbReference type="Pfam" id="PF25198">
    <property type="entry name" value="Spore_GerAC_N"/>
    <property type="match status" value="1"/>
</dbReference>
<keyword evidence="6" id="KW-0564">Palmitate</keyword>
<dbReference type="PANTHER" id="PTHR35789">
    <property type="entry name" value="SPORE GERMINATION PROTEIN B3"/>
    <property type="match status" value="1"/>
</dbReference>
<evidence type="ECO:0008006" key="13">
    <source>
        <dbReference type="Google" id="ProtNLM"/>
    </source>
</evidence>
<name>A0AAE3DET4_9FIRM</name>
<keyword evidence="4 8" id="KW-0732">Signal</keyword>
<evidence type="ECO:0000256" key="7">
    <source>
        <dbReference type="ARBA" id="ARBA00023288"/>
    </source>
</evidence>
<dbReference type="InterPro" id="IPR046953">
    <property type="entry name" value="Spore_GerAC-like_C"/>
</dbReference>
<reference evidence="11" key="1">
    <citation type="submission" date="2021-10" db="EMBL/GenBank/DDBJ databases">
        <title>Anaerobic single-cell dispensing facilitates the cultivation of human gut bacteria.</title>
        <authorList>
            <person name="Afrizal A."/>
        </authorList>
    </citation>
    <scope>NUCLEOTIDE SEQUENCE</scope>
    <source>
        <strain evidence="11">CLA-AA-H250</strain>
    </source>
</reference>
<comment type="similarity">
    <text evidence="2">Belongs to the GerABKC lipoprotein family.</text>
</comment>
<dbReference type="InterPro" id="IPR038501">
    <property type="entry name" value="Spore_GerAC_C_sf"/>
</dbReference>
<sequence>MKKALTSVLLSLILTLTASGCAPELYERLLISAIGVDRTATGCRVTVLASETTEDGGQSTFSGEGDTVPEALSQIALESGRTPLYSHNAAILFGMQCAESGIAEQLDFFIRHYDSRPTAKVFLAEDTAESVLLQRDLTAERFMQLSNGAKYSEAAADVNLLQLVNGLYGVNATAALPVLRADDLPTPVGTAVLQSYRLCAVLTPAETQGLSALQGTLSGGEFTVKDEAFGTVSLKVRSTNSNIIFTGTAEQPEFTARIHVIAEVSAVTNTAKHVGNEAFPRFETALANCTEERLAAYLKNANGADAAGLSEVIFRTAPNVWREMGESRAEKLSKAEITFHVTAEVQRVEEEDIPYF</sequence>
<evidence type="ECO:0000259" key="9">
    <source>
        <dbReference type="Pfam" id="PF05504"/>
    </source>
</evidence>
<keyword evidence="5" id="KW-0472">Membrane</keyword>
<evidence type="ECO:0000313" key="12">
    <source>
        <dbReference type="Proteomes" id="UP001199424"/>
    </source>
</evidence>
<dbReference type="Pfam" id="PF05504">
    <property type="entry name" value="Spore_GerAC"/>
    <property type="match status" value="1"/>
</dbReference>
<dbReference type="Gene3D" id="3.30.300.210">
    <property type="entry name" value="Nutrient germinant receptor protein C, domain 3"/>
    <property type="match status" value="1"/>
</dbReference>
<evidence type="ECO:0000256" key="1">
    <source>
        <dbReference type="ARBA" id="ARBA00004635"/>
    </source>
</evidence>
<evidence type="ECO:0000256" key="6">
    <source>
        <dbReference type="ARBA" id="ARBA00023139"/>
    </source>
</evidence>
<gene>
    <name evidence="11" type="ORF">LKD31_01655</name>
</gene>
<dbReference type="AlphaFoldDB" id="A0AAE3DET4"/>
<dbReference type="InterPro" id="IPR057336">
    <property type="entry name" value="GerAC_N"/>
</dbReference>
<dbReference type="PANTHER" id="PTHR35789:SF1">
    <property type="entry name" value="SPORE GERMINATION PROTEIN B3"/>
    <property type="match status" value="1"/>
</dbReference>
<dbReference type="PROSITE" id="PS51257">
    <property type="entry name" value="PROKAR_LIPOPROTEIN"/>
    <property type="match status" value="1"/>
</dbReference>
<proteinExistence type="inferred from homology"/>
<dbReference type="EMBL" id="JAJEQC010000001">
    <property type="protein sequence ID" value="MCC2135721.1"/>
    <property type="molecule type" value="Genomic_DNA"/>
</dbReference>
<keyword evidence="3" id="KW-0309">Germination</keyword>
<dbReference type="InterPro" id="IPR008844">
    <property type="entry name" value="Spore_GerAC-like"/>
</dbReference>
<evidence type="ECO:0000313" key="11">
    <source>
        <dbReference type="EMBL" id="MCC2135721.1"/>
    </source>
</evidence>
<keyword evidence="12" id="KW-1185">Reference proteome</keyword>
<evidence type="ECO:0000259" key="10">
    <source>
        <dbReference type="Pfam" id="PF25198"/>
    </source>
</evidence>
<evidence type="ECO:0000256" key="8">
    <source>
        <dbReference type="SAM" id="SignalP"/>
    </source>
</evidence>
<dbReference type="RefSeq" id="WP_308448342.1">
    <property type="nucleotide sequence ID" value="NZ_JAJEQC010000001.1"/>
</dbReference>
<evidence type="ECO:0000256" key="2">
    <source>
        <dbReference type="ARBA" id="ARBA00007886"/>
    </source>
</evidence>
<evidence type="ECO:0000256" key="4">
    <source>
        <dbReference type="ARBA" id="ARBA00022729"/>
    </source>
</evidence>
<dbReference type="GO" id="GO:0009847">
    <property type="term" value="P:spore germination"/>
    <property type="evidence" value="ECO:0007669"/>
    <property type="project" value="InterPro"/>
</dbReference>
<comment type="subcellular location">
    <subcellularLocation>
        <location evidence="1">Membrane</location>
        <topology evidence="1">Lipid-anchor</topology>
    </subcellularLocation>
</comment>
<feature type="domain" description="Spore germination protein N-terminal" evidence="10">
    <location>
        <begin position="24"/>
        <end position="180"/>
    </location>
</feature>
<evidence type="ECO:0000256" key="3">
    <source>
        <dbReference type="ARBA" id="ARBA00022544"/>
    </source>
</evidence>
<accession>A0AAE3DET4</accession>
<dbReference type="Proteomes" id="UP001199424">
    <property type="component" value="Unassembled WGS sequence"/>
</dbReference>
<organism evidence="11 12">
    <name type="scientific">Hominenteromicrobium mulieris</name>
    <dbReference type="NCBI Taxonomy" id="2885357"/>
    <lineage>
        <taxon>Bacteria</taxon>
        <taxon>Bacillati</taxon>
        <taxon>Bacillota</taxon>
        <taxon>Clostridia</taxon>
        <taxon>Eubacteriales</taxon>
        <taxon>Oscillospiraceae</taxon>
        <taxon>Hominenteromicrobium</taxon>
    </lineage>
</organism>
<dbReference type="GO" id="GO:0016020">
    <property type="term" value="C:membrane"/>
    <property type="evidence" value="ECO:0007669"/>
    <property type="project" value="UniProtKB-SubCell"/>
</dbReference>
<protein>
    <recommendedName>
        <fullName evidence="13">Ger(X)C family spore germination protein</fullName>
    </recommendedName>
</protein>
<feature type="domain" description="Spore germination GerAC-like C-terminal" evidence="9">
    <location>
        <begin position="189"/>
        <end position="348"/>
    </location>
</feature>
<feature type="chain" id="PRO_5042032648" description="Ger(X)C family spore germination protein" evidence="8">
    <location>
        <begin position="23"/>
        <end position="356"/>
    </location>
</feature>
<comment type="caution">
    <text evidence="11">The sequence shown here is derived from an EMBL/GenBank/DDBJ whole genome shotgun (WGS) entry which is preliminary data.</text>
</comment>
<feature type="signal peptide" evidence="8">
    <location>
        <begin position="1"/>
        <end position="22"/>
    </location>
</feature>